<evidence type="ECO:0000313" key="2">
    <source>
        <dbReference type="Proteomes" id="UP001162992"/>
    </source>
</evidence>
<accession>A0ACC2BI74</accession>
<gene>
    <name evidence="1" type="ORF">O6H91_15G051200</name>
</gene>
<dbReference type="Proteomes" id="UP001162992">
    <property type="component" value="Chromosome 15"/>
</dbReference>
<name>A0ACC2BI74_DIPCM</name>
<dbReference type="EMBL" id="CM055106">
    <property type="protein sequence ID" value="KAJ7529458.1"/>
    <property type="molecule type" value="Genomic_DNA"/>
</dbReference>
<organism evidence="1 2">
    <name type="scientific">Diphasiastrum complanatum</name>
    <name type="common">Issler's clubmoss</name>
    <name type="synonym">Lycopodium complanatum</name>
    <dbReference type="NCBI Taxonomy" id="34168"/>
    <lineage>
        <taxon>Eukaryota</taxon>
        <taxon>Viridiplantae</taxon>
        <taxon>Streptophyta</taxon>
        <taxon>Embryophyta</taxon>
        <taxon>Tracheophyta</taxon>
        <taxon>Lycopodiopsida</taxon>
        <taxon>Lycopodiales</taxon>
        <taxon>Lycopodiaceae</taxon>
        <taxon>Lycopodioideae</taxon>
        <taxon>Diphasiastrum</taxon>
    </lineage>
</organism>
<protein>
    <submittedName>
        <fullName evidence="1">Uncharacterized protein</fullName>
    </submittedName>
</protein>
<proteinExistence type="predicted"/>
<comment type="caution">
    <text evidence="1">The sequence shown here is derived from an EMBL/GenBank/DDBJ whole genome shotgun (WGS) entry which is preliminary data.</text>
</comment>
<sequence>MTTSGIQGQRLEINVIGCRSLKDKEWLTRQDPYVVIEYANSKFRTRTDTDGGKNPSFNEKYTLPLIEGLREVNVQVWNSNSITYDDLIGTGRIQLEKALSTGYDDSTWSLISKSGKYAGEIRMILHYAHATAPPVNYAAPPPAAPHAGYHSAPQYATSAYSAYPSGYPPAHAPAGYPPAHSPAGYPPQVASHVYPPHPAVPYPPPAAPYQVPYPPSAYPPSSGPGYWPPSGAYPPYPGGHPGYPSY</sequence>
<keyword evidence="2" id="KW-1185">Reference proteome</keyword>
<reference evidence="2" key="1">
    <citation type="journal article" date="2024" name="Proc. Natl. Acad. Sci. U.S.A.">
        <title>Extraordinary preservation of gene collinearity over three hundred million years revealed in homosporous lycophytes.</title>
        <authorList>
            <person name="Li C."/>
            <person name="Wickell D."/>
            <person name="Kuo L.Y."/>
            <person name="Chen X."/>
            <person name="Nie B."/>
            <person name="Liao X."/>
            <person name="Peng D."/>
            <person name="Ji J."/>
            <person name="Jenkins J."/>
            <person name="Williams M."/>
            <person name="Shu S."/>
            <person name="Plott C."/>
            <person name="Barry K."/>
            <person name="Rajasekar S."/>
            <person name="Grimwood J."/>
            <person name="Han X."/>
            <person name="Sun S."/>
            <person name="Hou Z."/>
            <person name="He W."/>
            <person name="Dai G."/>
            <person name="Sun C."/>
            <person name="Schmutz J."/>
            <person name="Leebens-Mack J.H."/>
            <person name="Li F.W."/>
            <person name="Wang L."/>
        </authorList>
    </citation>
    <scope>NUCLEOTIDE SEQUENCE [LARGE SCALE GENOMIC DNA]</scope>
    <source>
        <strain evidence="2">cv. PW_Plant_1</strain>
    </source>
</reference>
<evidence type="ECO:0000313" key="1">
    <source>
        <dbReference type="EMBL" id="KAJ7529458.1"/>
    </source>
</evidence>